<evidence type="ECO:0000313" key="1">
    <source>
        <dbReference type="EMBL" id="KRY95556.1"/>
    </source>
</evidence>
<dbReference type="EMBL" id="JYDP01003671">
    <property type="protein sequence ID" value="KRY95556.1"/>
    <property type="molecule type" value="Genomic_DNA"/>
</dbReference>
<comment type="caution">
    <text evidence="1">The sequence shown here is derived from an EMBL/GenBank/DDBJ whole genome shotgun (WGS) entry which is preliminary data.</text>
</comment>
<accession>A0A0V1GBA1</accession>
<reference evidence="1 2" key="1">
    <citation type="submission" date="2015-01" db="EMBL/GenBank/DDBJ databases">
        <title>Evolution of Trichinella species and genotypes.</title>
        <authorList>
            <person name="Korhonen P.K."/>
            <person name="Edoardo P."/>
            <person name="Giuseppe L.R."/>
            <person name="Gasser R.B."/>
        </authorList>
    </citation>
    <scope>NUCLEOTIDE SEQUENCE [LARGE SCALE GENOMIC DNA]</scope>
    <source>
        <strain evidence="1">ISS1029</strain>
    </source>
</reference>
<dbReference type="Proteomes" id="UP000055024">
    <property type="component" value="Unassembled WGS sequence"/>
</dbReference>
<name>A0A0V1GBA1_9BILA</name>
<organism evidence="1 2">
    <name type="scientific">Trichinella zimbabwensis</name>
    <dbReference type="NCBI Taxonomy" id="268475"/>
    <lineage>
        <taxon>Eukaryota</taxon>
        <taxon>Metazoa</taxon>
        <taxon>Ecdysozoa</taxon>
        <taxon>Nematoda</taxon>
        <taxon>Enoplea</taxon>
        <taxon>Dorylaimia</taxon>
        <taxon>Trichinellida</taxon>
        <taxon>Trichinellidae</taxon>
        <taxon>Trichinella</taxon>
    </lineage>
</organism>
<keyword evidence="2" id="KW-1185">Reference proteome</keyword>
<protein>
    <submittedName>
        <fullName evidence="1">Uncharacterized protein</fullName>
    </submittedName>
</protein>
<gene>
    <name evidence="1" type="ORF">T11_2262</name>
</gene>
<sequence length="39" mass="4817">MEKFDKKDFPNSGNLDFSKFLQFSKFQNFFSRQPRMHLK</sequence>
<proteinExistence type="predicted"/>
<evidence type="ECO:0000313" key="2">
    <source>
        <dbReference type="Proteomes" id="UP000055024"/>
    </source>
</evidence>
<dbReference type="AlphaFoldDB" id="A0A0V1GBA1"/>